<accession>A0A9Q1H9M2</accession>
<proteinExistence type="predicted"/>
<keyword evidence="3" id="KW-0732">Signal</keyword>
<feature type="domain" description="EGF-like" evidence="4">
    <location>
        <begin position="548"/>
        <end position="578"/>
    </location>
</feature>
<dbReference type="Pfam" id="PF02140">
    <property type="entry name" value="SUEL_Lectin"/>
    <property type="match status" value="2"/>
</dbReference>
<keyword evidence="7" id="KW-0808">Transferase</keyword>
<dbReference type="Pfam" id="PF02494">
    <property type="entry name" value="HYR"/>
    <property type="match status" value="1"/>
</dbReference>
<sequence length="683" mass="73439">MAVTCLETDRKMFITVLLFLTTALLQGVCYANDSVQACEGETATITCSGANEVIDSLDVLYGRENNNFCEGTNSGSTTTCRSTTAQTIVAAMCESQPSCTVTITNGALDGDPCPGVFKQFEATFCCIDLCAGVTCSSPRSCSFGNCECPAGSVEPDCSVPVNPITSKIACEGDALEITCTTGNIKILDAFYGRDNDDQCSGPNSDVTTDCSAATAMSIVETSCQKMPSCSVAATNAMFTDPCPGTYKYLRVECFCALPTISCPSDMQVECDPATCSSMVTWTDPPCDDGFGDPVTVTCSPSSGQTWETGSDFTVFCTCLDQFGQTDSCSFQVIVTGPTYVVITNNPQHSEQNGASGLLAVTNVAETSIAITEDKYERVYPTEKFYFENDLSCGKSFQITAPRGKLQKLYGTHKVSFTDSNGQETRVTTFIKRRTDLLDTRGVYTLTVYPDQSDPSLLDAPLQFGVISTINNILWYKDGRRLAHTGPKMKLTSTDNSAGLYTLQRRGRGTRARCVQIQIILSDCHRGYFTDDTSSPCAQSCACGSCPGSVTQCPCLNGGVCEEDGKCQCPPCFTGRYCEKAKKHQYEIIAKEQGGSIIRFTCDDVAEDGECRCNLFCYGGNYGCSCGCGWKGNNCNKRCRYGWYGADCKQKCNCLSDHQCSRVTGACTGGCPVGFSGFNCQIPD</sequence>
<evidence type="ECO:0000259" key="6">
    <source>
        <dbReference type="PROSITE" id="PS50825"/>
    </source>
</evidence>
<dbReference type="Gene3D" id="2.170.300.10">
    <property type="entry name" value="Tie2 ligand-binding domain superfamily"/>
    <property type="match status" value="1"/>
</dbReference>
<dbReference type="EMBL" id="JAIZAY010000006">
    <property type="protein sequence ID" value="KAJ8041007.1"/>
    <property type="molecule type" value="Genomic_DNA"/>
</dbReference>
<keyword evidence="2" id="KW-0245">EGF-like domain</keyword>
<name>A0A9Q1H9M2_HOLLE</name>
<keyword evidence="8" id="KW-1185">Reference proteome</keyword>
<dbReference type="Proteomes" id="UP001152320">
    <property type="component" value="Chromosome 6"/>
</dbReference>
<keyword evidence="2" id="KW-1015">Disulfide bond</keyword>
<reference evidence="7" key="1">
    <citation type="submission" date="2021-10" db="EMBL/GenBank/DDBJ databases">
        <title>Tropical sea cucumber genome reveals ecological adaptation and Cuvierian tubules defense mechanism.</title>
        <authorList>
            <person name="Chen T."/>
        </authorList>
    </citation>
    <scope>NUCLEOTIDE SEQUENCE</scope>
    <source>
        <strain evidence="7">Nanhai2018</strain>
        <tissue evidence="7">Muscle</tissue>
    </source>
</reference>
<comment type="caution">
    <text evidence="7">The sequence shown here is derived from an EMBL/GenBank/DDBJ whole genome shotgun (WGS) entry which is preliminary data.</text>
</comment>
<keyword evidence="1" id="KW-0677">Repeat</keyword>
<dbReference type="GO" id="GO:0016301">
    <property type="term" value="F:kinase activity"/>
    <property type="evidence" value="ECO:0007669"/>
    <property type="project" value="UniProtKB-KW"/>
</dbReference>
<evidence type="ECO:0000259" key="5">
    <source>
        <dbReference type="PROSITE" id="PS50228"/>
    </source>
</evidence>
<dbReference type="PANTHER" id="PTHR46780">
    <property type="entry name" value="PROTEIN EVA-1"/>
    <property type="match status" value="1"/>
</dbReference>
<dbReference type="InterPro" id="IPR003410">
    <property type="entry name" value="HYR_dom"/>
</dbReference>
<dbReference type="PROSITE" id="PS00022">
    <property type="entry name" value="EGF_1"/>
    <property type="match status" value="1"/>
</dbReference>
<evidence type="ECO:0000256" key="2">
    <source>
        <dbReference type="PROSITE-ProRule" id="PRU00076"/>
    </source>
</evidence>
<dbReference type="InterPro" id="IPR043159">
    <property type="entry name" value="Lectin_gal-bd_sf"/>
</dbReference>
<feature type="signal peptide" evidence="3">
    <location>
        <begin position="1"/>
        <end position="31"/>
    </location>
</feature>
<protein>
    <submittedName>
        <fullName evidence="7">Tyrosine-protein kinase receptor Tie-1</fullName>
    </submittedName>
</protein>
<feature type="chain" id="PRO_5040442729" evidence="3">
    <location>
        <begin position="32"/>
        <end position="683"/>
    </location>
</feature>
<evidence type="ECO:0000259" key="4">
    <source>
        <dbReference type="PROSITE" id="PS50026"/>
    </source>
</evidence>
<evidence type="ECO:0000256" key="1">
    <source>
        <dbReference type="ARBA" id="ARBA00022737"/>
    </source>
</evidence>
<organism evidence="7 8">
    <name type="scientific">Holothuria leucospilota</name>
    <name type="common">Black long sea cucumber</name>
    <name type="synonym">Mertensiothuria leucospilota</name>
    <dbReference type="NCBI Taxonomy" id="206669"/>
    <lineage>
        <taxon>Eukaryota</taxon>
        <taxon>Metazoa</taxon>
        <taxon>Echinodermata</taxon>
        <taxon>Eleutherozoa</taxon>
        <taxon>Echinozoa</taxon>
        <taxon>Holothuroidea</taxon>
        <taxon>Aspidochirotacea</taxon>
        <taxon>Aspidochirotida</taxon>
        <taxon>Holothuriidae</taxon>
        <taxon>Holothuria</taxon>
    </lineage>
</organism>
<keyword evidence="7" id="KW-0675">Receptor</keyword>
<dbReference type="GO" id="GO:0030246">
    <property type="term" value="F:carbohydrate binding"/>
    <property type="evidence" value="ECO:0007669"/>
    <property type="project" value="InterPro"/>
</dbReference>
<feature type="disulfide bond" evidence="2">
    <location>
        <begin position="568"/>
        <end position="577"/>
    </location>
</feature>
<dbReference type="CDD" id="cd22827">
    <property type="entry name" value="Gal_Rha_Lectin_SUL-I-like"/>
    <property type="match status" value="1"/>
</dbReference>
<feature type="domain" description="SUEL-type lectin" evidence="5">
    <location>
        <begin position="37"/>
        <end position="127"/>
    </location>
</feature>
<dbReference type="PROSITE" id="PS50026">
    <property type="entry name" value="EGF_3"/>
    <property type="match status" value="1"/>
</dbReference>
<gene>
    <name evidence="7" type="ORF">HOLleu_15485</name>
</gene>
<evidence type="ECO:0000256" key="3">
    <source>
        <dbReference type="SAM" id="SignalP"/>
    </source>
</evidence>
<dbReference type="Gene3D" id="2.60.120.740">
    <property type="match status" value="2"/>
</dbReference>
<feature type="domain" description="HYR" evidence="6">
    <location>
        <begin position="251"/>
        <end position="336"/>
    </location>
</feature>
<dbReference type="OrthoDB" id="1100386at2759"/>
<comment type="caution">
    <text evidence="2">Lacks conserved residue(s) required for the propagation of feature annotation.</text>
</comment>
<dbReference type="PROSITE" id="PS50228">
    <property type="entry name" value="SUEL_LECTIN"/>
    <property type="match status" value="2"/>
</dbReference>
<dbReference type="InterPro" id="IPR000922">
    <property type="entry name" value="Lectin_gal-bd_dom"/>
</dbReference>
<evidence type="ECO:0000313" key="7">
    <source>
        <dbReference type="EMBL" id="KAJ8041007.1"/>
    </source>
</evidence>
<dbReference type="AlphaFoldDB" id="A0A9Q1H9M2"/>
<dbReference type="PROSITE" id="PS50825">
    <property type="entry name" value="HYR"/>
    <property type="match status" value="1"/>
</dbReference>
<keyword evidence="7" id="KW-0418">Kinase</keyword>
<evidence type="ECO:0000313" key="8">
    <source>
        <dbReference type="Proteomes" id="UP001152320"/>
    </source>
</evidence>
<feature type="domain" description="SUEL-type lectin" evidence="5">
    <location>
        <begin position="169"/>
        <end position="256"/>
    </location>
</feature>
<dbReference type="InterPro" id="IPR000742">
    <property type="entry name" value="EGF"/>
</dbReference>